<organism evidence="2">
    <name type="scientific">marine sediment metagenome</name>
    <dbReference type="NCBI Taxonomy" id="412755"/>
    <lineage>
        <taxon>unclassified sequences</taxon>
        <taxon>metagenomes</taxon>
        <taxon>ecological metagenomes</taxon>
    </lineage>
</organism>
<feature type="transmembrane region" description="Helical" evidence="1">
    <location>
        <begin position="12"/>
        <end position="36"/>
    </location>
</feature>
<accession>A0A0F9MRB6</accession>
<keyword evidence="1" id="KW-0472">Membrane</keyword>
<name>A0A0F9MRB6_9ZZZZ</name>
<keyword evidence="1" id="KW-0812">Transmembrane</keyword>
<dbReference type="SUPFAM" id="SSF54001">
    <property type="entry name" value="Cysteine proteinases"/>
    <property type="match status" value="1"/>
</dbReference>
<keyword evidence="1" id="KW-1133">Transmembrane helix</keyword>
<protein>
    <submittedName>
        <fullName evidence="2">Uncharacterized protein</fullName>
    </submittedName>
</protein>
<dbReference type="AlphaFoldDB" id="A0A0F9MRB6"/>
<evidence type="ECO:0000256" key="1">
    <source>
        <dbReference type="SAM" id="Phobius"/>
    </source>
</evidence>
<evidence type="ECO:0000313" key="2">
    <source>
        <dbReference type="EMBL" id="KKN08229.1"/>
    </source>
</evidence>
<sequence length="218" mass="24596">MTLPTAQEWDQAFYRTLPVVSTSIGVLSAVMGIMALRSSALAQRVAYEDGQYLVSVRYPGQWRDIREFITPYAPEVQQIYQEVGPDAWALYDWVTRNISYRLDFGEFFQFPRETIAREQGDCEDTSNLLASLLRNFTDTYVALGTLNGLGHAWVTHGGDILETTYTSARPVPDPENYVPFVLFNDLEVIELWPGAMSDTFSTKRDEATKLSLMAKAIG</sequence>
<dbReference type="EMBL" id="LAZR01004479">
    <property type="protein sequence ID" value="KKN08229.1"/>
    <property type="molecule type" value="Genomic_DNA"/>
</dbReference>
<reference evidence="2" key="1">
    <citation type="journal article" date="2015" name="Nature">
        <title>Complex archaea that bridge the gap between prokaryotes and eukaryotes.</title>
        <authorList>
            <person name="Spang A."/>
            <person name="Saw J.H."/>
            <person name="Jorgensen S.L."/>
            <person name="Zaremba-Niedzwiedzka K."/>
            <person name="Martijn J."/>
            <person name="Lind A.E."/>
            <person name="van Eijk R."/>
            <person name="Schleper C."/>
            <person name="Guy L."/>
            <person name="Ettema T.J."/>
        </authorList>
    </citation>
    <scope>NUCLEOTIDE SEQUENCE</scope>
</reference>
<gene>
    <name evidence="2" type="ORF">LCGC14_1058780</name>
</gene>
<comment type="caution">
    <text evidence="2">The sequence shown here is derived from an EMBL/GenBank/DDBJ whole genome shotgun (WGS) entry which is preliminary data.</text>
</comment>
<dbReference type="InterPro" id="IPR038765">
    <property type="entry name" value="Papain-like_cys_pep_sf"/>
</dbReference>
<proteinExistence type="predicted"/>
<dbReference type="Gene3D" id="3.10.620.30">
    <property type="match status" value="1"/>
</dbReference>